<dbReference type="GO" id="GO:0003700">
    <property type="term" value="F:DNA-binding transcription factor activity"/>
    <property type="evidence" value="ECO:0007669"/>
    <property type="project" value="InterPro"/>
</dbReference>
<dbReference type="InterPro" id="IPR009061">
    <property type="entry name" value="DNA-bd_dom_put_sf"/>
</dbReference>
<dbReference type="PRINTS" id="PR00040">
    <property type="entry name" value="HTHMERR"/>
</dbReference>
<evidence type="ECO:0000256" key="2">
    <source>
        <dbReference type="SAM" id="Coils"/>
    </source>
</evidence>
<evidence type="ECO:0000256" key="3">
    <source>
        <dbReference type="SAM" id="MobiDB-lite"/>
    </source>
</evidence>
<feature type="domain" description="HTH merR-type" evidence="4">
    <location>
        <begin position="30"/>
        <end position="99"/>
    </location>
</feature>
<evidence type="ECO:0000259" key="4">
    <source>
        <dbReference type="PROSITE" id="PS50937"/>
    </source>
</evidence>
<dbReference type="InterPro" id="IPR000551">
    <property type="entry name" value="MerR-type_HTH_dom"/>
</dbReference>
<dbReference type="RefSeq" id="WP_136928991.1">
    <property type="nucleotide sequence ID" value="NZ_SSMQ01000009.1"/>
</dbReference>
<gene>
    <name evidence="5" type="ORF">E8A74_11440</name>
</gene>
<keyword evidence="1" id="KW-0238">DNA-binding</keyword>
<keyword evidence="6" id="KW-1185">Reference proteome</keyword>
<dbReference type="OrthoDB" id="9792348at2"/>
<evidence type="ECO:0000313" key="5">
    <source>
        <dbReference type="EMBL" id="TKD09768.1"/>
    </source>
</evidence>
<feature type="compositionally biased region" description="Pro residues" evidence="3">
    <location>
        <begin position="1"/>
        <end position="11"/>
    </location>
</feature>
<dbReference type="InterPro" id="IPR047057">
    <property type="entry name" value="MerR_fam"/>
</dbReference>
<dbReference type="Pfam" id="PF13411">
    <property type="entry name" value="MerR_1"/>
    <property type="match status" value="1"/>
</dbReference>
<accession>A0A4U1JGK4</accession>
<dbReference type="SUPFAM" id="SSF46955">
    <property type="entry name" value="Putative DNA-binding domain"/>
    <property type="match status" value="1"/>
</dbReference>
<protein>
    <submittedName>
        <fullName evidence="5">MerR family transcriptional regulator</fullName>
    </submittedName>
</protein>
<reference evidence="5 6" key="1">
    <citation type="submission" date="2019-04" db="EMBL/GenBank/DDBJ databases">
        <authorList>
            <person name="Li Y."/>
            <person name="Wang J."/>
        </authorList>
    </citation>
    <scope>NUCLEOTIDE SEQUENCE [LARGE SCALE GENOMIC DNA]</scope>
    <source>
        <strain evidence="5 6">DSM 14668</strain>
    </source>
</reference>
<dbReference type="SMART" id="SM00422">
    <property type="entry name" value="HTH_MERR"/>
    <property type="match status" value="1"/>
</dbReference>
<proteinExistence type="predicted"/>
<dbReference type="PANTHER" id="PTHR30204:SF97">
    <property type="entry name" value="MERR FAMILY REGULATORY PROTEIN"/>
    <property type="match status" value="1"/>
</dbReference>
<comment type="caution">
    <text evidence="5">The sequence shown here is derived from an EMBL/GenBank/DDBJ whole genome shotgun (WGS) entry which is preliminary data.</text>
</comment>
<dbReference type="PANTHER" id="PTHR30204">
    <property type="entry name" value="REDOX-CYCLING DRUG-SENSING TRANSCRIPTIONAL ACTIVATOR SOXR"/>
    <property type="match status" value="1"/>
</dbReference>
<dbReference type="Proteomes" id="UP000309215">
    <property type="component" value="Unassembled WGS sequence"/>
</dbReference>
<dbReference type="Gene3D" id="1.10.1660.10">
    <property type="match status" value="1"/>
</dbReference>
<organism evidence="5 6">
    <name type="scientific">Polyangium fumosum</name>
    <dbReference type="NCBI Taxonomy" id="889272"/>
    <lineage>
        <taxon>Bacteria</taxon>
        <taxon>Pseudomonadati</taxon>
        <taxon>Myxococcota</taxon>
        <taxon>Polyangia</taxon>
        <taxon>Polyangiales</taxon>
        <taxon>Polyangiaceae</taxon>
        <taxon>Polyangium</taxon>
    </lineage>
</organism>
<name>A0A4U1JGK4_9BACT</name>
<dbReference type="EMBL" id="SSMQ01000009">
    <property type="protein sequence ID" value="TKD09768.1"/>
    <property type="molecule type" value="Genomic_DNA"/>
</dbReference>
<dbReference type="PROSITE" id="PS50937">
    <property type="entry name" value="HTH_MERR_2"/>
    <property type="match status" value="1"/>
</dbReference>
<keyword evidence="2" id="KW-0175">Coiled coil</keyword>
<evidence type="ECO:0000313" key="6">
    <source>
        <dbReference type="Proteomes" id="UP000309215"/>
    </source>
</evidence>
<feature type="coiled-coil region" evidence="2">
    <location>
        <begin position="114"/>
        <end position="144"/>
    </location>
</feature>
<dbReference type="AlphaFoldDB" id="A0A4U1JGK4"/>
<sequence length="208" mass="22796">MDPHAPAPCPDSPAEASAPAEADRPRETPLLTTGEMARLSNSTLRTVRFYEEEGILRPARRTDGGHRLFERSELDRLMLVTDMRMAGLSLDDIKAILDVKKTATSGSAAAQQATKVLAARIDELKEKLAVLNRLRDDLEETTKIVEPCMRCEDDRGFPTACETCTVMTAHPVLPRSVRVLWSINPCNHDPARKLAAPPAGAEGEKESP</sequence>
<dbReference type="GO" id="GO:0003677">
    <property type="term" value="F:DNA binding"/>
    <property type="evidence" value="ECO:0007669"/>
    <property type="project" value="UniProtKB-KW"/>
</dbReference>
<evidence type="ECO:0000256" key="1">
    <source>
        <dbReference type="ARBA" id="ARBA00023125"/>
    </source>
</evidence>
<dbReference type="CDD" id="cd00592">
    <property type="entry name" value="HTH_MerR-like"/>
    <property type="match status" value="1"/>
</dbReference>
<feature type="region of interest" description="Disordered" evidence="3">
    <location>
        <begin position="1"/>
        <end position="31"/>
    </location>
</feature>